<organism evidence="10 11">
    <name type="scientific">Aurantimonas manganoxydans (strain ATCC BAA-1229 / DSM 21871 / SI85-9A1)</name>
    <dbReference type="NCBI Taxonomy" id="287752"/>
    <lineage>
        <taxon>Bacteria</taxon>
        <taxon>Pseudomonadati</taxon>
        <taxon>Pseudomonadota</taxon>
        <taxon>Alphaproteobacteria</taxon>
        <taxon>Hyphomicrobiales</taxon>
        <taxon>Aurantimonadaceae</taxon>
        <taxon>Aurantimonas</taxon>
    </lineage>
</organism>
<sequence length="339" mass="35551">MVDLGAPHGRTGTARSTTPPRRSDRPERLTLFALAALAILACVLFLTLGARGNWSFVLPFRGAKLAAMLLVAHAIATSTVVFQTIAGNRILTPSIMGFDALYRLIQTLLVFLTGAATTAAIAPTVLFAGELLVMVLFACGLYGTLIGAGTRDIHRLLLVGVVLGILFHSTASLMQRLIDPNDFVVLQDRLFASFNTIETGLLGIAGVLIGGASLVLWRMTATLDVLSLGRDRAIALGIAHRRAVMLVLATVAVLVSVSTALVGPVTFFGLLVASLAVSLVGARSHRLTMTAASLIAVICLVGGQTLLEHVLHFDTALGILVEFAGGLVFLALILKKGIA</sequence>
<reference evidence="10 11" key="1">
    <citation type="journal article" date="2008" name="Appl. Environ. Microbiol.">
        <title>Genomic insights into Mn(II) oxidation by the marine alphaproteobacterium Aurantimonas sp. strain SI85-9A1.</title>
        <authorList>
            <person name="Dick G.J."/>
            <person name="Podell S."/>
            <person name="Johnson H.A."/>
            <person name="Rivera-Espinoza Y."/>
            <person name="Bernier-Latmani R."/>
            <person name="McCarthy J.K."/>
            <person name="Torpey J.W."/>
            <person name="Clement B.G."/>
            <person name="Gaasterland T."/>
            <person name="Tebo B.M."/>
        </authorList>
    </citation>
    <scope>NUCLEOTIDE SEQUENCE [LARGE SCALE GENOMIC DNA]</scope>
    <source>
        <strain evidence="10 11">SI85-9A1</strain>
    </source>
</reference>
<feature type="transmembrane region" description="Helical" evidence="9">
    <location>
        <begin position="29"/>
        <end position="50"/>
    </location>
</feature>
<dbReference type="GO" id="GO:0022857">
    <property type="term" value="F:transmembrane transporter activity"/>
    <property type="evidence" value="ECO:0007669"/>
    <property type="project" value="InterPro"/>
</dbReference>
<evidence type="ECO:0000256" key="1">
    <source>
        <dbReference type="ARBA" id="ARBA00004651"/>
    </source>
</evidence>
<dbReference type="SUPFAM" id="SSF81345">
    <property type="entry name" value="ABC transporter involved in vitamin B12 uptake, BtuC"/>
    <property type="match status" value="1"/>
</dbReference>
<name>Q1YL92_AURMS</name>
<feature type="transmembrane region" description="Helical" evidence="9">
    <location>
        <begin position="127"/>
        <end position="149"/>
    </location>
</feature>
<feature type="transmembrane region" description="Helical" evidence="9">
    <location>
        <begin position="287"/>
        <end position="307"/>
    </location>
</feature>
<proteinExistence type="inferred from homology"/>
<feature type="region of interest" description="Disordered" evidence="8">
    <location>
        <begin position="1"/>
        <end position="24"/>
    </location>
</feature>
<evidence type="ECO:0000256" key="2">
    <source>
        <dbReference type="ARBA" id="ARBA00007935"/>
    </source>
</evidence>
<keyword evidence="4" id="KW-1003">Cell membrane</keyword>
<feature type="transmembrane region" description="Helical" evidence="9">
    <location>
        <begin position="100"/>
        <end position="121"/>
    </location>
</feature>
<evidence type="ECO:0000256" key="8">
    <source>
        <dbReference type="SAM" id="MobiDB-lite"/>
    </source>
</evidence>
<dbReference type="EMBL" id="AAPJ01000001">
    <property type="protein sequence ID" value="EAS51839.1"/>
    <property type="molecule type" value="Genomic_DNA"/>
</dbReference>
<comment type="caution">
    <text evidence="10">The sequence shown here is derived from an EMBL/GenBank/DDBJ whole genome shotgun (WGS) entry which is preliminary data.</text>
</comment>
<comment type="subcellular location">
    <subcellularLocation>
        <location evidence="1">Cell membrane</location>
        <topology evidence="1">Multi-pass membrane protein</topology>
    </subcellularLocation>
</comment>
<feature type="transmembrane region" description="Helical" evidence="9">
    <location>
        <begin position="238"/>
        <end position="255"/>
    </location>
</feature>
<comment type="similarity">
    <text evidence="2">Belongs to the binding-protein-dependent transport system permease family. FecCD subfamily.</text>
</comment>
<keyword evidence="11" id="KW-1185">Reference proteome</keyword>
<feature type="transmembrane region" description="Helical" evidence="9">
    <location>
        <begin position="190"/>
        <end position="217"/>
    </location>
</feature>
<feature type="transmembrane region" description="Helical" evidence="9">
    <location>
        <begin position="313"/>
        <end position="334"/>
    </location>
</feature>
<keyword evidence="7 9" id="KW-0472">Membrane</keyword>
<evidence type="ECO:0000313" key="11">
    <source>
        <dbReference type="Proteomes" id="UP000000321"/>
    </source>
</evidence>
<dbReference type="Proteomes" id="UP000000321">
    <property type="component" value="Unassembled WGS sequence"/>
</dbReference>
<dbReference type="InterPro" id="IPR037294">
    <property type="entry name" value="ABC_BtuC-like"/>
</dbReference>
<evidence type="ECO:0000256" key="4">
    <source>
        <dbReference type="ARBA" id="ARBA00022475"/>
    </source>
</evidence>
<evidence type="ECO:0000256" key="3">
    <source>
        <dbReference type="ARBA" id="ARBA00022448"/>
    </source>
</evidence>
<dbReference type="OrthoDB" id="9796260at2"/>
<dbReference type="GO" id="GO:0033214">
    <property type="term" value="P:siderophore-iron import into cell"/>
    <property type="evidence" value="ECO:0007669"/>
    <property type="project" value="TreeGrafter"/>
</dbReference>
<feature type="compositionally biased region" description="Low complexity" evidence="8">
    <location>
        <begin position="9"/>
        <end position="20"/>
    </location>
</feature>
<dbReference type="Gene3D" id="1.10.3470.10">
    <property type="entry name" value="ABC transporter involved in vitamin B12 uptake, BtuC"/>
    <property type="match status" value="1"/>
</dbReference>
<dbReference type="PANTHER" id="PTHR30472:SF19">
    <property type="entry name" value="PETROBACTIN IMPORT SYSTEM PERMEASE PROTEIN YCLO"/>
    <property type="match status" value="1"/>
</dbReference>
<keyword evidence="6 9" id="KW-1133">Transmembrane helix</keyword>
<evidence type="ECO:0000313" key="10">
    <source>
        <dbReference type="EMBL" id="EAS51839.1"/>
    </source>
</evidence>
<dbReference type="HOGENOM" id="CLU_050494_0_0_5"/>
<keyword evidence="3" id="KW-0813">Transport</keyword>
<feature type="transmembrane region" description="Helical" evidence="9">
    <location>
        <begin position="65"/>
        <end position="88"/>
    </location>
</feature>
<dbReference type="AlphaFoldDB" id="Q1YL92"/>
<evidence type="ECO:0000256" key="6">
    <source>
        <dbReference type="ARBA" id="ARBA00022989"/>
    </source>
</evidence>
<gene>
    <name evidence="10" type="ORF">SI859A1_02655</name>
</gene>
<feature type="transmembrane region" description="Helical" evidence="9">
    <location>
        <begin position="261"/>
        <end position="280"/>
    </location>
</feature>
<accession>Q1YL92</accession>
<evidence type="ECO:0000256" key="9">
    <source>
        <dbReference type="SAM" id="Phobius"/>
    </source>
</evidence>
<protein>
    <submittedName>
        <fullName evidence="10">Putative ABC-type siderophore permease protein</fullName>
    </submittedName>
</protein>
<evidence type="ECO:0000256" key="5">
    <source>
        <dbReference type="ARBA" id="ARBA00022692"/>
    </source>
</evidence>
<feature type="transmembrane region" description="Helical" evidence="9">
    <location>
        <begin position="156"/>
        <end position="178"/>
    </location>
</feature>
<evidence type="ECO:0000256" key="7">
    <source>
        <dbReference type="ARBA" id="ARBA00023136"/>
    </source>
</evidence>
<dbReference type="GO" id="GO:0005886">
    <property type="term" value="C:plasma membrane"/>
    <property type="evidence" value="ECO:0007669"/>
    <property type="project" value="UniProtKB-SubCell"/>
</dbReference>
<dbReference type="BioCyc" id="AURANTIMONAS:SI859A1_02655-MONOMER"/>
<dbReference type="PANTHER" id="PTHR30472">
    <property type="entry name" value="FERRIC ENTEROBACTIN TRANSPORT SYSTEM PERMEASE PROTEIN"/>
    <property type="match status" value="1"/>
</dbReference>
<dbReference type="Pfam" id="PF01032">
    <property type="entry name" value="FecCD"/>
    <property type="match status" value="1"/>
</dbReference>
<dbReference type="InterPro" id="IPR000522">
    <property type="entry name" value="ABC_transptr_permease_BtuC"/>
</dbReference>
<dbReference type="RefSeq" id="WP_009210477.1">
    <property type="nucleotide sequence ID" value="NZ_BBWP01000002.1"/>
</dbReference>
<keyword evidence="5 9" id="KW-0812">Transmembrane</keyword>